<accession>A0A7W7VQV4</accession>
<reference evidence="1 2" key="1">
    <citation type="submission" date="2020-08" db="EMBL/GenBank/DDBJ databases">
        <title>Genomic Encyclopedia of Type Strains, Phase III (KMG-III): the genomes of soil and plant-associated and newly described type strains.</title>
        <authorList>
            <person name="Whitman W."/>
        </authorList>
    </citation>
    <scope>NUCLEOTIDE SEQUENCE [LARGE SCALE GENOMIC DNA]</scope>
    <source>
        <strain evidence="1 2">CECT 8840</strain>
    </source>
</reference>
<evidence type="ECO:0000313" key="2">
    <source>
        <dbReference type="Proteomes" id="UP000552644"/>
    </source>
</evidence>
<name>A0A7W7VQV4_9ACTN</name>
<keyword evidence="2" id="KW-1185">Reference proteome</keyword>
<dbReference type="EMBL" id="JACHJP010000008">
    <property type="protein sequence ID" value="MBB4919123.1"/>
    <property type="molecule type" value="Genomic_DNA"/>
</dbReference>
<dbReference type="AlphaFoldDB" id="A0A7W7VQV4"/>
<gene>
    <name evidence="1" type="ORF">FHS44_006259</name>
</gene>
<evidence type="ECO:0000313" key="1">
    <source>
        <dbReference type="EMBL" id="MBB4919123.1"/>
    </source>
</evidence>
<proteinExistence type="predicted"/>
<organism evidence="1 2">
    <name type="scientific">Streptosporangium saharense</name>
    <dbReference type="NCBI Taxonomy" id="1706840"/>
    <lineage>
        <taxon>Bacteria</taxon>
        <taxon>Bacillati</taxon>
        <taxon>Actinomycetota</taxon>
        <taxon>Actinomycetes</taxon>
        <taxon>Streptosporangiales</taxon>
        <taxon>Streptosporangiaceae</taxon>
        <taxon>Streptosporangium</taxon>
    </lineage>
</organism>
<sequence>MNLLRHLRSSWTLRAGRPDVITPGKDRQVTVFGAVELTTGRWVYRLGRRCAADFL</sequence>
<comment type="caution">
    <text evidence="1">The sequence shown here is derived from an EMBL/GenBank/DDBJ whole genome shotgun (WGS) entry which is preliminary data.</text>
</comment>
<dbReference type="Proteomes" id="UP000552644">
    <property type="component" value="Unassembled WGS sequence"/>
</dbReference>
<protein>
    <submittedName>
        <fullName evidence="1">Uncharacterized protein</fullName>
    </submittedName>
</protein>